<dbReference type="PANTHER" id="PTHR42928">
    <property type="entry name" value="TRICARBOXYLATE-BINDING PROTEIN"/>
    <property type="match status" value="1"/>
</dbReference>
<feature type="transmembrane region" description="Helical" evidence="2">
    <location>
        <begin position="84"/>
        <end position="104"/>
    </location>
</feature>
<keyword evidence="2" id="KW-0812">Transmembrane</keyword>
<keyword evidence="4" id="KW-1185">Reference proteome</keyword>
<name>A0A4Q1HGT3_9BURK</name>
<evidence type="ECO:0000313" key="3">
    <source>
        <dbReference type="EMBL" id="RXN85347.1"/>
    </source>
</evidence>
<gene>
    <name evidence="3" type="ORF">C7R54_22940</name>
</gene>
<dbReference type="CDD" id="cd13578">
    <property type="entry name" value="PBP2_Bug27"/>
    <property type="match status" value="1"/>
</dbReference>
<keyword evidence="2" id="KW-1133">Transmembrane helix</keyword>
<reference evidence="3 4" key="1">
    <citation type="journal article" date="2017" name="Int. J. Syst. Evol. Microbiol.">
        <title>Achromobacter aloeverae sp. nov., isolated from the root of Aloe vera (L.) Burm.f.</title>
        <authorList>
            <person name="Kuncharoen N."/>
            <person name="Muramatsu Y."/>
            <person name="Shibata C."/>
            <person name="Kamakura Y."/>
            <person name="Nakagawa Y."/>
            <person name="Tanasupawat S."/>
        </authorList>
    </citation>
    <scope>NUCLEOTIDE SEQUENCE [LARGE SCALE GENOMIC DNA]</scope>
    <source>
        <strain evidence="3 4">AVA-1</strain>
    </source>
</reference>
<dbReference type="Proteomes" id="UP000290849">
    <property type="component" value="Unassembled WGS sequence"/>
</dbReference>
<dbReference type="Gene3D" id="3.40.190.10">
    <property type="entry name" value="Periplasmic binding protein-like II"/>
    <property type="match status" value="1"/>
</dbReference>
<dbReference type="SUPFAM" id="SSF53850">
    <property type="entry name" value="Periplasmic binding protein-like II"/>
    <property type="match status" value="1"/>
</dbReference>
<evidence type="ECO:0000256" key="1">
    <source>
        <dbReference type="ARBA" id="ARBA00006987"/>
    </source>
</evidence>
<dbReference type="Pfam" id="PF03401">
    <property type="entry name" value="TctC"/>
    <property type="match status" value="1"/>
</dbReference>
<dbReference type="Gene3D" id="3.40.190.150">
    <property type="entry name" value="Bordetella uptake gene, domain 1"/>
    <property type="match status" value="1"/>
</dbReference>
<comment type="caution">
    <text evidence="3">The sequence shown here is derived from an EMBL/GenBank/DDBJ whole genome shotgun (WGS) entry which is preliminary data.</text>
</comment>
<comment type="similarity">
    <text evidence="1">Belongs to the UPF0065 (bug) family.</text>
</comment>
<dbReference type="InterPro" id="IPR005064">
    <property type="entry name" value="BUG"/>
</dbReference>
<dbReference type="AlphaFoldDB" id="A0A4Q1HGT3"/>
<organism evidence="3 4">
    <name type="scientific">Achromobacter aloeverae</name>
    <dbReference type="NCBI Taxonomy" id="1750518"/>
    <lineage>
        <taxon>Bacteria</taxon>
        <taxon>Pseudomonadati</taxon>
        <taxon>Pseudomonadota</taxon>
        <taxon>Betaproteobacteria</taxon>
        <taxon>Burkholderiales</taxon>
        <taxon>Alcaligenaceae</taxon>
        <taxon>Achromobacter</taxon>
    </lineage>
</organism>
<dbReference type="PANTHER" id="PTHR42928:SF5">
    <property type="entry name" value="BLR1237 PROTEIN"/>
    <property type="match status" value="1"/>
</dbReference>
<dbReference type="EMBL" id="PYAL01000007">
    <property type="protein sequence ID" value="RXN85347.1"/>
    <property type="molecule type" value="Genomic_DNA"/>
</dbReference>
<evidence type="ECO:0000313" key="4">
    <source>
        <dbReference type="Proteomes" id="UP000290849"/>
    </source>
</evidence>
<keyword evidence="2" id="KW-0472">Membrane</keyword>
<proteinExistence type="inferred from homology"/>
<evidence type="ECO:0000256" key="2">
    <source>
        <dbReference type="SAM" id="Phobius"/>
    </source>
</evidence>
<protein>
    <submittedName>
        <fullName evidence="3">Tripartite tricarboxylate transporter substrate binding protein</fullName>
    </submittedName>
</protein>
<dbReference type="InterPro" id="IPR042100">
    <property type="entry name" value="Bug_dom1"/>
</dbReference>
<accession>A0A4Q1HGT3</accession>
<sequence length="399" mass="42095">MRRNFGSMEWGSRCMESRAWSYACRIFSAGYSPQNTRRGSNSNRELLTSKNAIGRISASLSRISPQDNKANTEETFLTKRILRWLIAIAAPLAILASGTAAAGYPERPIRLIVTFVPGGGADLLARYLAKALSEDMGQPVIVENRPGAGGMIGVEAGRNTKPDGYTLTLISSSYTVNPSLYRMTFDPVADITPIVQVSRGPLLVVANPAFPPNSLPELIAYAKAHPGAINYASSGEGSVIHLATELFARQAGIRMTHIPYKGGGNAQTDLMAGQVQLYFAATASALPHVAAGKMKALAVTTANRIAALPEVPTIAESGLPGYDATLWYGLIGPKNLPVDIVEKINAAVNRALVTPEAHAKLQADGAEPAGGSAAAFTTTIATGITQWAGIVKDLGIKPE</sequence>